<comment type="caution">
    <text evidence="9">The sequence shown here is derived from an EMBL/GenBank/DDBJ whole genome shotgun (WGS) entry which is preliminary data.</text>
</comment>
<dbReference type="NCBIfam" id="TIGR01181">
    <property type="entry name" value="dTDP_gluc_dehyt"/>
    <property type="match status" value="1"/>
</dbReference>
<dbReference type="InterPro" id="IPR005888">
    <property type="entry name" value="dTDP_Gluc_deHydtase"/>
</dbReference>
<dbReference type="GO" id="GO:0008460">
    <property type="term" value="F:dTDP-glucose 4,6-dehydratase activity"/>
    <property type="evidence" value="ECO:0007669"/>
    <property type="project" value="UniProtKB-EC"/>
</dbReference>
<evidence type="ECO:0000313" key="10">
    <source>
        <dbReference type="Proteomes" id="UP000710385"/>
    </source>
</evidence>
<dbReference type="Gene3D" id="3.40.50.720">
    <property type="entry name" value="NAD(P)-binding Rossmann-like Domain"/>
    <property type="match status" value="1"/>
</dbReference>
<evidence type="ECO:0000256" key="3">
    <source>
        <dbReference type="ARBA" id="ARBA00008178"/>
    </source>
</evidence>
<dbReference type="Gene3D" id="3.90.25.10">
    <property type="entry name" value="UDP-galactose 4-epimerase, domain 1"/>
    <property type="match status" value="1"/>
</dbReference>
<dbReference type="Pfam" id="PF16363">
    <property type="entry name" value="GDP_Man_Dehyd"/>
    <property type="match status" value="1"/>
</dbReference>
<dbReference type="InterPro" id="IPR036291">
    <property type="entry name" value="NAD(P)-bd_dom_sf"/>
</dbReference>
<dbReference type="EMBL" id="JABTTY010000001">
    <property type="protein sequence ID" value="MBE7525656.1"/>
    <property type="molecule type" value="Genomic_DNA"/>
</dbReference>
<evidence type="ECO:0000259" key="8">
    <source>
        <dbReference type="Pfam" id="PF16363"/>
    </source>
</evidence>
<dbReference type="EC" id="4.2.1.46" evidence="4 7"/>
<proteinExistence type="inferred from homology"/>
<dbReference type="SUPFAM" id="SSF51735">
    <property type="entry name" value="NAD(P)-binding Rossmann-fold domains"/>
    <property type="match status" value="1"/>
</dbReference>
<comment type="catalytic activity">
    <reaction evidence="1 7">
        <text>dTDP-alpha-D-glucose = dTDP-4-dehydro-6-deoxy-alpha-D-glucose + H2O</text>
        <dbReference type="Rhea" id="RHEA:17221"/>
        <dbReference type="ChEBI" id="CHEBI:15377"/>
        <dbReference type="ChEBI" id="CHEBI:57477"/>
        <dbReference type="ChEBI" id="CHEBI:57649"/>
        <dbReference type="EC" id="4.2.1.46"/>
    </reaction>
</comment>
<comment type="similarity">
    <text evidence="3 7">Belongs to the NAD(P)-dependent epimerase/dehydratase family. dTDP-glucose dehydratase subfamily.</text>
</comment>
<evidence type="ECO:0000256" key="6">
    <source>
        <dbReference type="ARBA" id="ARBA00023239"/>
    </source>
</evidence>
<evidence type="ECO:0000313" key="9">
    <source>
        <dbReference type="EMBL" id="MBE7525656.1"/>
    </source>
</evidence>
<name>A0A928Y716_UNCKA</name>
<sequence>MKLLVTGGAGFIGTNYIHYVLDTHPTDEVVVLDALTYAGNIENFQRIEHNPRFRFVKGDICDAALVDKLVQQVDAVVHIAAETHVDRSIHNADDFVRTNVLGTQVLLDACRKHFNKRFHHVSTDEVFGSLGRTGIFRENTPYEPRSPYSASKAGADHLVRAAFHTHGQAVTISNCTNNYGPYCFPEKFIPLFITNLLEGKKVPLYGDGMNIRDWIYVADHCKGIDVALRKGRNGETYCFGGRNERSNTEVAQMILFEMGYGQEMIQTVRDRPGHDRRYAIDPEKAETELGWAAETPFLHGLRKTIEWYKTNTSWWKRIKNGEYREYYEKQYGVNGITGPAPERPFDIRGEKT</sequence>
<keyword evidence="5" id="KW-0520">NAD</keyword>
<dbReference type="GO" id="GO:0009225">
    <property type="term" value="P:nucleotide-sugar metabolic process"/>
    <property type="evidence" value="ECO:0007669"/>
    <property type="project" value="InterPro"/>
</dbReference>
<evidence type="ECO:0000256" key="2">
    <source>
        <dbReference type="ARBA" id="ARBA00001911"/>
    </source>
</evidence>
<protein>
    <recommendedName>
        <fullName evidence="4 7">dTDP-glucose 4,6-dehydratase</fullName>
        <ecNumber evidence="4 7">4.2.1.46</ecNumber>
    </recommendedName>
</protein>
<dbReference type="InterPro" id="IPR016040">
    <property type="entry name" value="NAD(P)-bd_dom"/>
</dbReference>
<keyword evidence="6 7" id="KW-0456">Lyase</keyword>
<dbReference type="AlphaFoldDB" id="A0A928Y716"/>
<accession>A0A928Y716</accession>
<organism evidence="9 10">
    <name type="scientific">candidate division WWE3 bacterium</name>
    <dbReference type="NCBI Taxonomy" id="2053526"/>
    <lineage>
        <taxon>Bacteria</taxon>
        <taxon>Katanobacteria</taxon>
    </lineage>
</organism>
<dbReference type="Proteomes" id="UP000710385">
    <property type="component" value="Unassembled WGS sequence"/>
</dbReference>
<evidence type="ECO:0000256" key="4">
    <source>
        <dbReference type="ARBA" id="ARBA00011990"/>
    </source>
</evidence>
<dbReference type="CDD" id="cd05246">
    <property type="entry name" value="dTDP_GD_SDR_e"/>
    <property type="match status" value="1"/>
</dbReference>
<comment type="cofactor">
    <cofactor evidence="2 7">
        <name>NAD(+)</name>
        <dbReference type="ChEBI" id="CHEBI:57540"/>
    </cofactor>
</comment>
<evidence type="ECO:0000256" key="1">
    <source>
        <dbReference type="ARBA" id="ARBA00001539"/>
    </source>
</evidence>
<evidence type="ECO:0000256" key="7">
    <source>
        <dbReference type="RuleBase" id="RU004473"/>
    </source>
</evidence>
<feature type="domain" description="NAD(P)-binding" evidence="8">
    <location>
        <begin position="4"/>
        <end position="304"/>
    </location>
</feature>
<gene>
    <name evidence="9" type="primary">rfbB</name>
    <name evidence="9" type="ORF">HS096_04705</name>
</gene>
<evidence type="ECO:0000256" key="5">
    <source>
        <dbReference type="ARBA" id="ARBA00023027"/>
    </source>
</evidence>
<reference evidence="9" key="1">
    <citation type="submission" date="2020-05" db="EMBL/GenBank/DDBJ databases">
        <title>High-Quality Genomes of Partial-Nitritation/Anammox System by Hierarchical Clustering Based Hybrid Assembly.</title>
        <authorList>
            <person name="Liu L."/>
            <person name="Wang Y."/>
            <person name="Che Y."/>
            <person name="Chen Y."/>
            <person name="Xia Y."/>
            <person name="Luo R."/>
            <person name="Cheng S.H."/>
            <person name="Zheng C."/>
            <person name="Zhang T."/>
        </authorList>
    </citation>
    <scope>NUCLEOTIDE SEQUENCE</scope>
    <source>
        <strain evidence="9">H1_PAT1</strain>
    </source>
</reference>
<dbReference type="PANTHER" id="PTHR43000">
    <property type="entry name" value="DTDP-D-GLUCOSE 4,6-DEHYDRATASE-RELATED"/>
    <property type="match status" value="1"/>
</dbReference>